<evidence type="ECO:0000313" key="2">
    <source>
        <dbReference type="EMBL" id="KAK0477819.1"/>
    </source>
</evidence>
<feature type="transmembrane region" description="Helical" evidence="1">
    <location>
        <begin position="291"/>
        <end position="307"/>
    </location>
</feature>
<dbReference type="AlphaFoldDB" id="A0AA39P5F7"/>
<dbReference type="EMBL" id="JAUEPR010000015">
    <property type="protein sequence ID" value="KAK0477819.1"/>
    <property type="molecule type" value="Genomic_DNA"/>
</dbReference>
<keyword evidence="3" id="KW-1185">Reference proteome</keyword>
<gene>
    <name evidence="2" type="ORF">IW261DRAFT_1594296</name>
</gene>
<keyword evidence="1" id="KW-1133">Transmembrane helix</keyword>
<keyword evidence="1" id="KW-0812">Transmembrane</keyword>
<feature type="transmembrane region" description="Helical" evidence="1">
    <location>
        <begin position="18"/>
        <end position="41"/>
    </location>
</feature>
<dbReference type="InterPro" id="IPR027948">
    <property type="entry name" value="DUF4436"/>
</dbReference>
<protein>
    <submittedName>
        <fullName evidence="2">Uncharacterized protein</fullName>
    </submittedName>
</protein>
<sequence>MIHLFSVQMASHRNPSRVLCCFFTSLFFLVAVPTLWIVLVLRLPPSSTSSISNTTVKGTGSKSISRTIILRANVVSADILQTTMVTEWSIMWDTCVDPDRNNNCTAINIFLDTIPFWRNFSPSDPRHDNGPYSNNLPTDPIFIWNPTHFGRGRTNFGSNSLTFRAELSLFTNDVSYLSAYPFDSYYADVAIFARDVSTNDSVSVDLSTSYGLITGIKTTTDAVEYSPWQSKDDLDFVGLQGAIHIYMNLERSTLVMAYCLIITLTFWMVTLVICLIMIATVLFGFRQRNEIVVVPIGTVFAFTQLRASMPGAPDGFGDILDFVGLLPCFVLLSISAIAMVGIYLFANPDDPSRRVFTWSELKGALCYYIYASWDTSKHWVWRARFPIPTARQKRISVSQCQC</sequence>
<keyword evidence="1" id="KW-0472">Membrane</keyword>
<dbReference type="Proteomes" id="UP001175227">
    <property type="component" value="Unassembled WGS sequence"/>
</dbReference>
<accession>A0AA39P5F7</accession>
<reference evidence="2" key="1">
    <citation type="submission" date="2023-06" db="EMBL/GenBank/DDBJ databases">
        <authorList>
            <consortium name="Lawrence Berkeley National Laboratory"/>
            <person name="Ahrendt S."/>
            <person name="Sahu N."/>
            <person name="Indic B."/>
            <person name="Wong-Bajracharya J."/>
            <person name="Merenyi Z."/>
            <person name="Ke H.-M."/>
            <person name="Monk M."/>
            <person name="Kocsube S."/>
            <person name="Drula E."/>
            <person name="Lipzen A."/>
            <person name="Balint B."/>
            <person name="Henrissat B."/>
            <person name="Andreopoulos B."/>
            <person name="Martin F.M."/>
            <person name="Harder C.B."/>
            <person name="Rigling D."/>
            <person name="Ford K.L."/>
            <person name="Foster G.D."/>
            <person name="Pangilinan J."/>
            <person name="Papanicolaou A."/>
            <person name="Barry K."/>
            <person name="LaButti K."/>
            <person name="Viragh M."/>
            <person name="Koriabine M."/>
            <person name="Yan M."/>
            <person name="Riley R."/>
            <person name="Champramary S."/>
            <person name="Plett K.L."/>
            <person name="Tsai I.J."/>
            <person name="Slot J."/>
            <person name="Sipos G."/>
            <person name="Plett J."/>
            <person name="Nagy L.G."/>
            <person name="Grigoriev I.V."/>
        </authorList>
    </citation>
    <scope>NUCLEOTIDE SEQUENCE</scope>
    <source>
        <strain evidence="2">ICMP 16352</strain>
    </source>
</reference>
<dbReference type="Pfam" id="PF14494">
    <property type="entry name" value="DUF4436"/>
    <property type="match status" value="1"/>
</dbReference>
<comment type="caution">
    <text evidence="2">The sequence shown here is derived from an EMBL/GenBank/DDBJ whole genome shotgun (WGS) entry which is preliminary data.</text>
</comment>
<feature type="transmembrane region" description="Helical" evidence="1">
    <location>
        <begin position="255"/>
        <end position="284"/>
    </location>
</feature>
<feature type="transmembrane region" description="Helical" evidence="1">
    <location>
        <begin position="319"/>
        <end position="346"/>
    </location>
</feature>
<organism evidence="2 3">
    <name type="scientific">Armillaria novae-zelandiae</name>
    <dbReference type="NCBI Taxonomy" id="153914"/>
    <lineage>
        <taxon>Eukaryota</taxon>
        <taxon>Fungi</taxon>
        <taxon>Dikarya</taxon>
        <taxon>Basidiomycota</taxon>
        <taxon>Agaricomycotina</taxon>
        <taxon>Agaricomycetes</taxon>
        <taxon>Agaricomycetidae</taxon>
        <taxon>Agaricales</taxon>
        <taxon>Marasmiineae</taxon>
        <taxon>Physalacriaceae</taxon>
        <taxon>Armillaria</taxon>
    </lineage>
</organism>
<proteinExistence type="predicted"/>
<evidence type="ECO:0000256" key="1">
    <source>
        <dbReference type="SAM" id="Phobius"/>
    </source>
</evidence>
<evidence type="ECO:0000313" key="3">
    <source>
        <dbReference type="Proteomes" id="UP001175227"/>
    </source>
</evidence>
<name>A0AA39P5F7_9AGAR</name>